<dbReference type="AlphaFoldDB" id="A0A094PSG0"/>
<dbReference type="InterPro" id="IPR005545">
    <property type="entry name" value="YCII"/>
</dbReference>
<proteinExistence type="predicted"/>
<dbReference type="Pfam" id="PF03795">
    <property type="entry name" value="YCII"/>
    <property type="match status" value="1"/>
</dbReference>
<accession>A0A094PSG0</accession>
<dbReference type="SUPFAM" id="SSF54909">
    <property type="entry name" value="Dimeric alpha+beta barrel"/>
    <property type="match status" value="1"/>
</dbReference>
<organism evidence="2">
    <name type="scientific">freshwater metagenome</name>
    <dbReference type="NCBI Taxonomy" id="449393"/>
    <lineage>
        <taxon>unclassified sequences</taxon>
        <taxon>metagenomes</taxon>
        <taxon>ecological metagenomes</taxon>
    </lineage>
</organism>
<gene>
    <name evidence="2" type="ORF">GM51_18360</name>
</gene>
<protein>
    <recommendedName>
        <fullName evidence="1">YCII-related domain-containing protein</fullName>
    </recommendedName>
</protein>
<dbReference type="EMBL" id="JNSL01000164">
    <property type="protein sequence ID" value="KGA14002.1"/>
    <property type="molecule type" value="Genomic_DNA"/>
</dbReference>
<comment type="caution">
    <text evidence="2">The sequence shown here is derived from an EMBL/GenBank/DDBJ whole genome shotgun (WGS) entry which is preliminary data.</text>
</comment>
<name>A0A094PSG0_9ZZZZ</name>
<reference evidence="2" key="1">
    <citation type="submission" date="2014-06" db="EMBL/GenBank/DDBJ databases">
        <title>Key roles for freshwater Actinobacteria revealed by deep metagenomic sequencing.</title>
        <authorList>
            <person name="Ghai R."/>
            <person name="Mizuno C.M."/>
            <person name="Picazo A."/>
            <person name="Camacho A."/>
            <person name="Rodriguez-Valera F."/>
        </authorList>
    </citation>
    <scope>NUCLEOTIDE SEQUENCE</scope>
</reference>
<dbReference type="Gene3D" id="3.30.70.1060">
    <property type="entry name" value="Dimeric alpha+beta barrel"/>
    <property type="match status" value="1"/>
</dbReference>
<dbReference type="InterPro" id="IPR011008">
    <property type="entry name" value="Dimeric_a/b-barrel"/>
</dbReference>
<feature type="domain" description="YCII-related" evidence="1">
    <location>
        <begin position="1"/>
        <end position="96"/>
    </location>
</feature>
<evidence type="ECO:0000313" key="2">
    <source>
        <dbReference type="EMBL" id="KGA14002.1"/>
    </source>
</evidence>
<evidence type="ECO:0000259" key="1">
    <source>
        <dbReference type="Pfam" id="PF03795"/>
    </source>
</evidence>
<sequence length="107" mass="11687">MRYLFAVIDSQTNSGTREEAVTIDAFNDKIGASGQRLMAAGLVAPRDAKVFDNRGDAALISDGPINQTHEYMSGFWIIDAATDALAHELAAEASKACNRRIEVRRFL</sequence>